<dbReference type="Pfam" id="PF03140">
    <property type="entry name" value="DUF247"/>
    <property type="match status" value="1"/>
</dbReference>
<dbReference type="AlphaFoldDB" id="A0AA39TDZ8"/>
<keyword evidence="1" id="KW-1133">Transmembrane helix</keyword>
<gene>
    <name evidence="2" type="ORF">LWI29_028211</name>
</gene>
<dbReference type="InterPro" id="IPR004158">
    <property type="entry name" value="DUF247_pln"/>
</dbReference>
<proteinExistence type="predicted"/>
<accession>A0AA39TDZ8</accession>
<sequence length="130" mass="14482">MSISKHDGLGAVSLPGETHICNFILVMDYLINTVEDVDLLVDEGIIVNNLGDNAAIAKMLNNLFLQITSNRSDSYNISKKLKEHYDNRWNHTMATFKTVYFSDIWTGTATVAAVILLVLTLIQTVFSIMS</sequence>
<evidence type="ECO:0000256" key="1">
    <source>
        <dbReference type="SAM" id="Phobius"/>
    </source>
</evidence>
<evidence type="ECO:0000313" key="3">
    <source>
        <dbReference type="Proteomes" id="UP001168877"/>
    </source>
</evidence>
<keyword evidence="1" id="KW-0812">Transmembrane</keyword>
<dbReference type="PANTHER" id="PTHR31170:SF24">
    <property type="match status" value="1"/>
</dbReference>
<evidence type="ECO:0000313" key="2">
    <source>
        <dbReference type="EMBL" id="KAK0608272.1"/>
    </source>
</evidence>
<organism evidence="2 3">
    <name type="scientific">Acer saccharum</name>
    <name type="common">Sugar maple</name>
    <dbReference type="NCBI Taxonomy" id="4024"/>
    <lineage>
        <taxon>Eukaryota</taxon>
        <taxon>Viridiplantae</taxon>
        <taxon>Streptophyta</taxon>
        <taxon>Embryophyta</taxon>
        <taxon>Tracheophyta</taxon>
        <taxon>Spermatophyta</taxon>
        <taxon>Magnoliopsida</taxon>
        <taxon>eudicotyledons</taxon>
        <taxon>Gunneridae</taxon>
        <taxon>Pentapetalae</taxon>
        <taxon>rosids</taxon>
        <taxon>malvids</taxon>
        <taxon>Sapindales</taxon>
        <taxon>Sapindaceae</taxon>
        <taxon>Hippocastanoideae</taxon>
        <taxon>Acereae</taxon>
        <taxon>Acer</taxon>
    </lineage>
</organism>
<name>A0AA39TDZ8_ACESA</name>
<protein>
    <submittedName>
        <fullName evidence="2">Uncharacterized protein</fullName>
    </submittedName>
</protein>
<keyword evidence="1" id="KW-0472">Membrane</keyword>
<comment type="caution">
    <text evidence="2">The sequence shown here is derived from an EMBL/GenBank/DDBJ whole genome shotgun (WGS) entry which is preliminary data.</text>
</comment>
<feature type="transmembrane region" description="Helical" evidence="1">
    <location>
        <begin position="104"/>
        <end position="126"/>
    </location>
</feature>
<dbReference type="PANTHER" id="PTHR31170">
    <property type="entry name" value="BNAC04G53230D PROTEIN"/>
    <property type="match status" value="1"/>
</dbReference>
<dbReference type="Proteomes" id="UP001168877">
    <property type="component" value="Unassembled WGS sequence"/>
</dbReference>
<dbReference type="EMBL" id="JAUESC010000001">
    <property type="protein sequence ID" value="KAK0608272.1"/>
    <property type="molecule type" value="Genomic_DNA"/>
</dbReference>
<reference evidence="2" key="2">
    <citation type="submission" date="2023-06" db="EMBL/GenBank/DDBJ databases">
        <authorList>
            <person name="Swenson N.G."/>
            <person name="Wegrzyn J.L."/>
            <person name="Mcevoy S.L."/>
        </authorList>
    </citation>
    <scope>NUCLEOTIDE SEQUENCE</scope>
    <source>
        <strain evidence="2">NS2018</strain>
        <tissue evidence="2">Leaf</tissue>
    </source>
</reference>
<reference evidence="2" key="1">
    <citation type="journal article" date="2022" name="Plant J.">
        <title>Strategies of tolerance reflected in two North American maple genomes.</title>
        <authorList>
            <person name="McEvoy S.L."/>
            <person name="Sezen U.U."/>
            <person name="Trouern-Trend A."/>
            <person name="McMahon S.M."/>
            <person name="Schaberg P.G."/>
            <person name="Yang J."/>
            <person name="Wegrzyn J.L."/>
            <person name="Swenson N.G."/>
        </authorList>
    </citation>
    <scope>NUCLEOTIDE SEQUENCE</scope>
    <source>
        <strain evidence="2">NS2018</strain>
    </source>
</reference>
<keyword evidence="3" id="KW-1185">Reference proteome</keyword>